<feature type="transmembrane region" description="Helical" evidence="1">
    <location>
        <begin position="61"/>
        <end position="83"/>
    </location>
</feature>
<feature type="transmembrane region" description="Helical" evidence="1">
    <location>
        <begin position="95"/>
        <end position="119"/>
    </location>
</feature>
<evidence type="ECO:0000256" key="1">
    <source>
        <dbReference type="SAM" id="Phobius"/>
    </source>
</evidence>
<organism evidence="2 3">
    <name type="scientific">Chitiniphilus eburneus</name>
    <dbReference type="NCBI Taxonomy" id="2571148"/>
    <lineage>
        <taxon>Bacteria</taxon>
        <taxon>Pseudomonadati</taxon>
        <taxon>Pseudomonadota</taxon>
        <taxon>Betaproteobacteria</taxon>
        <taxon>Neisseriales</taxon>
        <taxon>Chitinibacteraceae</taxon>
        <taxon>Chitiniphilus</taxon>
    </lineage>
</organism>
<dbReference type="Pfam" id="PF19931">
    <property type="entry name" value="DUF6394"/>
    <property type="match status" value="1"/>
</dbReference>
<keyword evidence="3" id="KW-1185">Reference proteome</keyword>
<protein>
    <submittedName>
        <fullName evidence="2">Uncharacterized protein</fullName>
    </submittedName>
</protein>
<dbReference type="OrthoDB" id="3295158at2"/>
<keyword evidence="1" id="KW-0472">Membrane</keyword>
<comment type="caution">
    <text evidence="2">The sequence shown here is derived from an EMBL/GenBank/DDBJ whole genome shotgun (WGS) entry which is preliminary data.</text>
</comment>
<dbReference type="AlphaFoldDB" id="A0A4U0PZX7"/>
<keyword evidence="1" id="KW-0812">Transmembrane</keyword>
<gene>
    <name evidence="2" type="ORF">FAZ21_08185</name>
</gene>
<dbReference type="RefSeq" id="WP_136772792.1">
    <property type="nucleotide sequence ID" value="NZ_CP156074.1"/>
</dbReference>
<evidence type="ECO:0000313" key="2">
    <source>
        <dbReference type="EMBL" id="TJZ74253.1"/>
    </source>
</evidence>
<feature type="transmembrane region" description="Helical" evidence="1">
    <location>
        <begin position="36"/>
        <end position="54"/>
    </location>
</feature>
<dbReference type="Proteomes" id="UP000310016">
    <property type="component" value="Unassembled WGS sequence"/>
</dbReference>
<feature type="transmembrane region" description="Helical" evidence="1">
    <location>
        <begin position="7"/>
        <end position="24"/>
    </location>
</feature>
<name>A0A4U0PZX7_9NEIS</name>
<evidence type="ECO:0000313" key="3">
    <source>
        <dbReference type="Proteomes" id="UP000310016"/>
    </source>
</evidence>
<accession>A0A4U0PZX7</accession>
<reference evidence="2 3" key="1">
    <citation type="submission" date="2019-04" db="EMBL/GenBank/DDBJ databases">
        <title>Chitiniphilus eburnea sp. nov., a novel chitinolytic bacterium isolated from aquaculture sludge.</title>
        <authorList>
            <person name="Sheng M."/>
        </authorList>
    </citation>
    <scope>NUCLEOTIDE SEQUENCE [LARGE SCALE GENOMIC DNA]</scope>
    <source>
        <strain evidence="2 3">HX-2-15</strain>
    </source>
</reference>
<dbReference type="EMBL" id="SUMF01000006">
    <property type="protein sequence ID" value="TJZ74253.1"/>
    <property type="molecule type" value="Genomic_DNA"/>
</dbReference>
<keyword evidence="1" id="KW-1133">Transmembrane helix</keyword>
<proteinExistence type="predicted"/>
<dbReference type="InterPro" id="IPR045655">
    <property type="entry name" value="DUF6394"/>
</dbReference>
<sequence>MNLEKIIFGFFILLAFTLNFGFFLGEIDVPHQHEVFELFAAIVVNLIATVLKFGDRTQLGALHLATSLVADLQLIAAAGVWGYNLYVSGVGTTPTVMSSIVSLSGGALAANVVSVVLLIGETLSPRR</sequence>